<name>A0A0F9TJP3_9ZZZZ</name>
<protein>
    <recommendedName>
        <fullName evidence="1">FAD-binding domain-containing protein</fullName>
    </recommendedName>
</protein>
<dbReference type="PANTHER" id="PTHR42685">
    <property type="entry name" value="GERANYLGERANYL DIPHOSPHATE REDUCTASE"/>
    <property type="match status" value="1"/>
</dbReference>
<proteinExistence type="predicted"/>
<dbReference type="GO" id="GO:0071949">
    <property type="term" value="F:FAD binding"/>
    <property type="evidence" value="ECO:0007669"/>
    <property type="project" value="InterPro"/>
</dbReference>
<dbReference type="PANTHER" id="PTHR42685:SF22">
    <property type="entry name" value="CONDITIONED MEDIUM FACTOR RECEPTOR 1"/>
    <property type="match status" value="1"/>
</dbReference>
<reference evidence="2" key="1">
    <citation type="journal article" date="2015" name="Nature">
        <title>Complex archaea that bridge the gap between prokaryotes and eukaryotes.</title>
        <authorList>
            <person name="Spang A."/>
            <person name="Saw J.H."/>
            <person name="Jorgensen S.L."/>
            <person name="Zaremba-Niedzwiedzka K."/>
            <person name="Martijn J."/>
            <person name="Lind A.E."/>
            <person name="van Eijk R."/>
            <person name="Schleper C."/>
            <person name="Guy L."/>
            <person name="Ettema T.J."/>
        </authorList>
    </citation>
    <scope>NUCLEOTIDE SEQUENCE</scope>
</reference>
<dbReference type="EMBL" id="LAZR01001634">
    <property type="protein sequence ID" value="KKN41658.1"/>
    <property type="molecule type" value="Genomic_DNA"/>
</dbReference>
<dbReference type="Pfam" id="PF01494">
    <property type="entry name" value="FAD_binding_3"/>
    <property type="match status" value="1"/>
</dbReference>
<dbReference type="InterPro" id="IPR050407">
    <property type="entry name" value="Geranylgeranyl_reductase"/>
</dbReference>
<comment type="caution">
    <text evidence="2">The sequence shown here is derived from an EMBL/GenBank/DDBJ whole genome shotgun (WGS) entry which is preliminary data.</text>
</comment>
<dbReference type="InterPro" id="IPR002938">
    <property type="entry name" value="FAD-bd"/>
</dbReference>
<dbReference type="InterPro" id="IPR036188">
    <property type="entry name" value="FAD/NAD-bd_sf"/>
</dbReference>
<sequence length="304" mass="34724">MIESLELHHTDGETFSKKAKGAVIWRSTFDKFLTDMATESGAHLKEKEILLKITRKNGSYQIHTNEENYIAKYIIAADGTTSTTLKLLNWPYFDKNNVILTITKEMITSISDIDKTLGKNSIHLFFGINDLIPKGYAWLFPKANTITVGWGNQINQVKNSSKEFQKFENLPLVKKALKNSKLDIFQPHLIPVGLRSKLYKDNVFAVGDAGGIVDPISGKGIPYAMLSGQIAIETIKSCEKRGKLDNIGTLYERNLDRKFLRVLKEKRVARDRIFKNDENLKDFLSLWKNYRSSEIVMKKLRFES</sequence>
<evidence type="ECO:0000259" key="1">
    <source>
        <dbReference type="Pfam" id="PF01494"/>
    </source>
</evidence>
<gene>
    <name evidence="2" type="ORF">LCGC14_0721040</name>
</gene>
<evidence type="ECO:0000313" key="2">
    <source>
        <dbReference type="EMBL" id="KKN41658.1"/>
    </source>
</evidence>
<dbReference type="AlphaFoldDB" id="A0A0F9TJP3"/>
<accession>A0A0F9TJP3</accession>
<dbReference type="SUPFAM" id="SSF51905">
    <property type="entry name" value="FAD/NAD(P)-binding domain"/>
    <property type="match status" value="1"/>
</dbReference>
<dbReference type="Gene3D" id="3.50.50.60">
    <property type="entry name" value="FAD/NAD(P)-binding domain"/>
    <property type="match status" value="1"/>
</dbReference>
<organism evidence="2">
    <name type="scientific">marine sediment metagenome</name>
    <dbReference type="NCBI Taxonomy" id="412755"/>
    <lineage>
        <taxon>unclassified sequences</taxon>
        <taxon>metagenomes</taxon>
        <taxon>ecological metagenomes</taxon>
    </lineage>
</organism>
<feature type="domain" description="FAD-binding" evidence="1">
    <location>
        <begin position="26"/>
        <end position="225"/>
    </location>
</feature>